<feature type="compositionally biased region" description="Low complexity" evidence="1">
    <location>
        <begin position="15"/>
        <end position="24"/>
    </location>
</feature>
<evidence type="ECO:0000256" key="1">
    <source>
        <dbReference type="SAM" id="MobiDB-lite"/>
    </source>
</evidence>
<dbReference type="EMBL" id="JAGMUX010000021">
    <property type="protein sequence ID" value="KAH7231295.1"/>
    <property type="molecule type" value="Genomic_DNA"/>
</dbReference>
<dbReference type="RefSeq" id="XP_046043404.1">
    <property type="nucleotide sequence ID" value="XM_046194097.1"/>
</dbReference>
<name>A0A9P9G128_FUSRE</name>
<dbReference type="AlphaFoldDB" id="A0A9P9G128"/>
<evidence type="ECO:0000313" key="2">
    <source>
        <dbReference type="EMBL" id="KAH7231295.1"/>
    </source>
</evidence>
<comment type="caution">
    <text evidence="2">The sequence shown here is derived from an EMBL/GenBank/DDBJ whole genome shotgun (WGS) entry which is preliminary data.</text>
</comment>
<feature type="region of interest" description="Disordered" evidence="1">
    <location>
        <begin position="11"/>
        <end position="37"/>
    </location>
</feature>
<evidence type="ECO:0000313" key="3">
    <source>
        <dbReference type="Proteomes" id="UP000720189"/>
    </source>
</evidence>
<dbReference type="Proteomes" id="UP000720189">
    <property type="component" value="Unassembled WGS sequence"/>
</dbReference>
<keyword evidence="3" id="KW-1185">Reference proteome</keyword>
<gene>
    <name evidence="2" type="ORF">BKA55DRAFT_582149</name>
</gene>
<feature type="compositionally biased region" description="Polar residues" evidence="1">
    <location>
        <begin position="25"/>
        <end position="36"/>
    </location>
</feature>
<protein>
    <submittedName>
        <fullName evidence="2">Uncharacterized protein</fullName>
    </submittedName>
</protein>
<sequence length="105" mass="11724">MLASRLVFTDQAYASSSRSQTSRSGPRQFTSNTNKGLYSVAPNEQIIEAHRSGNNISQTSSQERILESRVSQRTPSEIELEDIHGKRGISKTVNFGVYESYDLPK</sequence>
<organism evidence="2 3">
    <name type="scientific">Fusarium redolens</name>
    <dbReference type="NCBI Taxonomy" id="48865"/>
    <lineage>
        <taxon>Eukaryota</taxon>
        <taxon>Fungi</taxon>
        <taxon>Dikarya</taxon>
        <taxon>Ascomycota</taxon>
        <taxon>Pezizomycotina</taxon>
        <taxon>Sordariomycetes</taxon>
        <taxon>Hypocreomycetidae</taxon>
        <taxon>Hypocreales</taxon>
        <taxon>Nectriaceae</taxon>
        <taxon>Fusarium</taxon>
        <taxon>Fusarium redolens species complex</taxon>
    </lineage>
</organism>
<accession>A0A9P9G128</accession>
<feature type="region of interest" description="Disordered" evidence="1">
    <location>
        <begin position="51"/>
        <end position="73"/>
    </location>
</feature>
<proteinExistence type="predicted"/>
<dbReference type="GeneID" id="70224051"/>
<feature type="compositionally biased region" description="Polar residues" evidence="1">
    <location>
        <begin position="52"/>
        <end position="73"/>
    </location>
</feature>
<reference evidence="2" key="1">
    <citation type="journal article" date="2021" name="Nat. Commun.">
        <title>Genetic determinants of endophytism in the Arabidopsis root mycobiome.</title>
        <authorList>
            <person name="Mesny F."/>
            <person name="Miyauchi S."/>
            <person name="Thiergart T."/>
            <person name="Pickel B."/>
            <person name="Atanasova L."/>
            <person name="Karlsson M."/>
            <person name="Huettel B."/>
            <person name="Barry K.W."/>
            <person name="Haridas S."/>
            <person name="Chen C."/>
            <person name="Bauer D."/>
            <person name="Andreopoulos W."/>
            <person name="Pangilinan J."/>
            <person name="LaButti K."/>
            <person name="Riley R."/>
            <person name="Lipzen A."/>
            <person name="Clum A."/>
            <person name="Drula E."/>
            <person name="Henrissat B."/>
            <person name="Kohler A."/>
            <person name="Grigoriev I.V."/>
            <person name="Martin F.M."/>
            <person name="Hacquard S."/>
        </authorList>
    </citation>
    <scope>NUCLEOTIDE SEQUENCE</scope>
    <source>
        <strain evidence="2">MPI-CAGE-AT-0023</strain>
    </source>
</reference>